<proteinExistence type="predicted"/>
<dbReference type="InterPro" id="IPR040027">
    <property type="entry name" value="C11orf91-like"/>
</dbReference>
<keyword evidence="2" id="KW-1185">Reference proteome</keyword>
<organism evidence="1 2">
    <name type="scientific">Pelobates cultripes</name>
    <name type="common">Western spadefoot toad</name>
    <dbReference type="NCBI Taxonomy" id="61616"/>
    <lineage>
        <taxon>Eukaryota</taxon>
        <taxon>Metazoa</taxon>
        <taxon>Chordata</taxon>
        <taxon>Craniata</taxon>
        <taxon>Vertebrata</taxon>
        <taxon>Euteleostomi</taxon>
        <taxon>Amphibia</taxon>
        <taxon>Batrachia</taxon>
        <taxon>Anura</taxon>
        <taxon>Pelobatoidea</taxon>
        <taxon>Pelobatidae</taxon>
        <taxon>Pelobates</taxon>
    </lineage>
</organism>
<reference evidence="1" key="1">
    <citation type="submission" date="2022-03" db="EMBL/GenBank/DDBJ databases">
        <authorList>
            <person name="Alioto T."/>
            <person name="Alioto T."/>
            <person name="Gomez Garrido J."/>
        </authorList>
    </citation>
    <scope>NUCLEOTIDE SEQUENCE</scope>
</reference>
<accession>A0AAD1TJ87</accession>
<dbReference type="PANTHER" id="PTHR36288">
    <property type="entry name" value="SIMILAR TO RIKEN CDNA A930018P22"/>
    <property type="match status" value="1"/>
</dbReference>
<evidence type="ECO:0000313" key="2">
    <source>
        <dbReference type="Proteomes" id="UP001295444"/>
    </source>
</evidence>
<sequence>MGEAAPVYFPSLYDSGSPSSENNFNIWKKLDVSTDTQPQIPTKETSPWPPGLANNLYKPLGFFSTLLKSYYQPKPSYYDDLCELEIKMKECELMNITEDNFDAKK</sequence>
<dbReference type="AlphaFoldDB" id="A0AAD1TJ87"/>
<dbReference type="EMBL" id="OW240923">
    <property type="protein sequence ID" value="CAH2326080.1"/>
    <property type="molecule type" value="Genomic_DNA"/>
</dbReference>
<gene>
    <name evidence="1" type="ORF">PECUL_23A053138</name>
</gene>
<dbReference type="Proteomes" id="UP001295444">
    <property type="component" value="Chromosome 12"/>
</dbReference>
<name>A0AAD1TJ87_PELCU</name>
<protein>
    <submittedName>
        <fullName evidence="1">Uncharacterized protein</fullName>
    </submittedName>
</protein>
<feature type="non-terminal residue" evidence="1">
    <location>
        <position position="105"/>
    </location>
</feature>
<dbReference type="Pfam" id="PF17669">
    <property type="entry name" value="DUF5529"/>
    <property type="match status" value="2"/>
</dbReference>
<dbReference type="PANTHER" id="PTHR36288:SF1">
    <property type="entry name" value="SIMILAR TO RIKEN CDNA A930018P22"/>
    <property type="match status" value="1"/>
</dbReference>
<evidence type="ECO:0000313" key="1">
    <source>
        <dbReference type="EMBL" id="CAH2326080.1"/>
    </source>
</evidence>